<dbReference type="SUPFAM" id="SSF89837">
    <property type="entry name" value="Doublecortin (DC)"/>
    <property type="match status" value="1"/>
</dbReference>
<feature type="domain" description="Doublecortin" evidence="1">
    <location>
        <begin position="18"/>
        <end position="101"/>
    </location>
</feature>
<name>A0ABD1FF88_HYPHA</name>
<dbReference type="Gene3D" id="3.10.20.230">
    <property type="entry name" value="Doublecortin domain"/>
    <property type="match status" value="1"/>
</dbReference>
<dbReference type="InterPro" id="IPR003533">
    <property type="entry name" value="Doublecortin_dom"/>
</dbReference>
<evidence type="ECO:0000259" key="1">
    <source>
        <dbReference type="PROSITE" id="PS50309"/>
    </source>
</evidence>
<evidence type="ECO:0000313" key="3">
    <source>
        <dbReference type="Proteomes" id="UP001566132"/>
    </source>
</evidence>
<comment type="caution">
    <text evidence="2">The sequence shown here is derived from an EMBL/GenBank/DDBJ whole genome shotgun (WGS) entry which is preliminary data.</text>
</comment>
<dbReference type="EMBL" id="JBDJPC010000001">
    <property type="protein sequence ID" value="KAL1517948.1"/>
    <property type="molecule type" value="Genomic_DNA"/>
</dbReference>
<proteinExistence type="predicted"/>
<protein>
    <recommendedName>
        <fullName evidence="1">Doublecortin domain-containing protein</fullName>
    </recommendedName>
</protein>
<keyword evidence="3" id="KW-1185">Reference proteome</keyword>
<gene>
    <name evidence="2" type="ORF">ABEB36_001644</name>
</gene>
<dbReference type="Pfam" id="PF03607">
    <property type="entry name" value="DCX"/>
    <property type="match status" value="1"/>
</dbReference>
<dbReference type="PROSITE" id="PS50309">
    <property type="entry name" value="DC"/>
    <property type="match status" value="1"/>
</dbReference>
<evidence type="ECO:0000313" key="2">
    <source>
        <dbReference type="EMBL" id="KAL1517948.1"/>
    </source>
</evidence>
<reference evidence="2 3" key="1">
    <citation type="submission" date="2024-05" db="EMBL/GenBank/DDBJ databases">
        <title>Genetic variation in Jamaican populations of the coffee berry borer (Hypothenemus hampei).</title>
        <authorList>
            <person name="Errbii M."/>
            <person name="Myrie A."/>
        </authorList>
    </citation>
    <scope>NUCLEOTIDE SEQUENCE [LARGE SCALE GENOMIC DNA]</scope>
    <source>
        <strain evidence="2">JA-Hopewell-2020-01-JO</strain>
        <tissue evidence="2">Whole body</tissue>
    </source>
</reference>
<dbReference type="AlphaFoldDB" id="A0ABD1FF88"/>
<organism evidence="2 3">
    <name type="scientific">Hypothenemus hampei</name>
    <name type="common">Coffee berry borer</name>
    <dbReference type="NCBI Taxonomy" id="57062"/>
    <lineage>
        <taxon>Eukaryota</taxon>
        <taxon>Metazoa</taxon>
        <taxon>Ecdysozoa</taxon>
        <taxon>Arthropoda</taxon>
        <taxon>Hexapoda</taxon>
        <taxon>Insecta</taxon>
        <taxon>Pterygota</taxon>
        <taxon>Neoptera</taxon>
        <taxon>Endopterygota</taxon>
        <taxon>Coleoptera</taxon>
        <taxon>Polyphaga</taxon>
        <taxon>Cucujiformia</taxon>
        <taxon>Curculionidae</taxon>
        <taxon>Scolytinae</taxon>
        <taxon>Hypothenemus</taxon>
    </lineage>
</organism>
<sequence>MEFLSDSVKSIRSSGPIKHIYVWENGDFNGNGHVLAINPKYYRKWNSILGLITGTLRPTFGIVRCLVHLNGRGIIHSFDSSKPNEKYVSLGFEKLKLAKNKCGKFVWKSPRGAVSNDVSVIRLLK</sequence>
<accession>A0ABD1FF88</accession>
<dbReference type="Proteomes" id="UP001566132">
    <property type="component" value="Unassembled WGS sequence"/>
</dbReference>
<dbReference type="InterPro" id="IPR036572">
    <property type="entry name" value="Doublecortin_dom_sf"/>
</dbReference>